<reference evidence="1" key="2">
    <citation type="submission" date="2023-01" db="EMBL/GenBank/DDBJ databases">
        <authorList>
            <person name="Sun Q."/>
            <person name="Evtushenko L."/>
        </authorList>
    </citation>
    <scope>NUCLEOTIDE SEQUENCE</scope>
    <source>
        <strain evidence="1">VKM B-2935</strain>
    </source>
</reference>
<evidence type="ECO:0000313" key="1">
    <source>
        <dbReference type="EMBL" id="GLK88327.1"/>
    </source>
</evidence>
<dbReference type="Gene3D" id="2.40.30.180">
    <property type="entry name" value="Ubiquitin-activating enzyme E1, FCCH domain"/>
    <property type="match status" value="1"/>
</dbReference>
<keyword evidence="2" id="KW-1185">Reference proteome</keyword>
<dbReference type="Proteomes" id="UP001143328">
    <property type="component" value="Unassembled WGS sequence"/>
</dbReference>
<reference evidence="1" key="1">
    <citation type="journal article" date="2014" name="Int. J. Syst. Evol. Microbiol.">
        <title>Complete genome sequence of Corynebacterium casei LMG S-19264T (=DSM 44701T), isolated from a smear-ripened cheese.</title>
        <authorList>
            <consortium name="US DOE Joint Genome Institute (JGI-PGF)"/>
            <person name="Walter F."/>
            <person name="Albersmeier A."/>
            <person name="Kalinowski J."/>
            <person name="Ruckert C."/>
        </authorList>
    </citation>
    <scope>NUCLEOTIDE SEQUENCE</scope>
    <source>
        <strain evidence="1">VKM B-2935</strain>
    </source>
</reference>
<gene>
    <name evidence="1" type="ORF">GCM10017655_13890</name>
</gene>
<name>A0A9W6K3S3_9PSED</name>
<accession>A0A9W6K3S3</accession>
<dbReference type="RefSeq" id="WP_271194555.1">
    <property type="nucleotide sequence ID" value="NZ_BSFN01000003.1"/>
</dbReference>
<comment type="caution">
    <text evidence="1">The sequence shown here is derived from an EMBL/GenBank/DDBJ whole genome shotgun (WGS) entry which is preliminary data.</text>
</comment>
<dbReference type="AlphaFoldDB" id="A0A9W6K3S3"/>
<evidence type="ECO:0000313" key="2">
    <source>
        <dbReference type="Proteomes" id="UP001143328"/>
    </source>
</evidence>
<sequence>MQPASIPLSIVQGATLRESIRVMQSTFEYRPIAAISATAPVLLTVAHELPKDWPVWIQNVQGLPELNRAFNQAQLLASVIDADTLEINAISGVGRKGAGGMLIYHPPVDLTGATAVLQVLDEKGAKVLEVAPEVHAAGWIDINLTATETSALTWRKGTWLLNALMPNGEVLSLFTGPAEVVPPGTSPKLSAISSGFVYTFGTQGPAGSGDSAELLALIAAQQQQIDEIFALVGGGESPVFVLSGEDFVMSGENFVVSSGVH</sequence>
<organism evidence="1 2">
    <name type="scientific">Pseudomonas turukhanskensis</name>
    <dbReference type="NCBI Taxonomy" id="1806536"/>
    <lineage>
        <taxon>Bacteria</taxon>
        <taxon>Pseudomonadati</taxon>
        <taxon>Pseudomonadota</taxon>
        <taxon>Gammaproteobacteria</taxon>
        <taxon>Pseudomonadales</taxon>
        <taxon>Pseudomonadaceae</taxon>
        <taxon>Pseudomonas</taxon>
    </lineage>
</organism>
<protein>
    <submittedName>
        <fullName evidence="1">Uncharacterized protein</fullName>
    </submittedName>
</protein>
<dbReference type="InterPro" id="IPR042302">
    <property type="entry name" value="E1_FCCH_sf"/>
</dbReference>
<dbReference type="EMBL" id="BSFN01000003">
    <property type="protein sequence ID" value="GLK88327.1"/>
    <property type="molecule type" value="Genomic_DNA"/>
</dbReference>
<proteinExistence type="predicted"/>